<gene>
    <name evidence="1" type="ORF">CDAR_14991</name>
</gene>
<evidence type="ECO:0000313" key="1">
    <source>
        <dbReference type="EMBL" id="GIX93630.1"/>
    </source>
</evidence>
<protein>
    <submittedName>
        <fullName evidence="1">Uncharacterized protein</fullName>
    </submittedName>
</protein>
<keyword evidence="2" id="KW-1185">Reference proteome</keyword>
<proteinExistence type="predicted"/>
<dbReference type="EMBL" id="BPLQ01002526">
    <property type="protein sequence ID" value="GIX93630.1"/>
    <property type="molecule type" value="Genomic_DNA"/>
</dbReference>
<dbReference type="Proteomes" id="UP001054837">
    <property type="component" value="Unassembled WGS sequence"/>
</dbReference>
<dbReference type="AlphaFoldDB" id="A0AAV4PAL1"/>
<comment type="caution">
    <text evidence="1">The sequence shown here is derived from an EMBL/GenBank/DDBJ whole genome shotgun (WGS) entry which is preliminary data.</text>
</comment>
<evidence type="ECO:0000313" key="2">
    <source>
        <dbReference type="Proteomes" id="UP001054837"/>
    </source>
</evidence>
<accession>A0AAV4PAL1</accession>
<organism evidence="1 2">
    <name type="scientific">Caerostris darwini</name>
    <dbReference type="NCBI Taxonomy" id="1538125"/>
    <lineage>
        <taxon>Eukaryota</taxon>
        <taxon>Metazoa</taxon>
        <taxon>Ecdysozoa</taxon>
        <taxon>Arthropoda</taxon>
        <taxon>Chelicerata</taxon>
        <taxon>Arachnida</taxon>
        <taxon>Araneae</taxon>
        <taxon>Araneomorphae</taxon>
        <taxon>Entelegynae</taxon>
        <taxon>Araneoidea</taxon>
        <taxon>Araneidae</taxon>
        <taxon>Caerostris</taxon>
    </lineage>
</organism>
<reference evidence="1 2" key="1">
    <citation type="submission" date="2021-06" db="EMBL/GenBank/DDBJ databases">
        <title>Caerostris darwini draft genome.</title>
        <authorList>
            <person name="Kono N."/>
            <person name="Arakawa K."/>
        </authorList>
    </citation>
    <scope>NUCLEOTIDE SEQUENCE [LARGE SCALE GENOMIC DNA]</scope>
</reference>
<name>A0AAV4PAL1_9ARAC</name>
<sequence length="105" mass="11633">MGKFNQLLKGIHTSCDALRSISYASINELCPEPKLLRIYSDGSRVEQRLNAGAGVFWNLFSVYALVGRFASAYDGKYEALATSFARCPNSFAMPNSIIFYSSHPI</sequence>